<dbReference type="Proteomes" id="UP000676336">
    <property type="component" value="Unassembled WGS sequence"/>
</dbReference>
<gene>
    <name evidence="1" type="ORF">SMN809_LOCUS57876</name>
    <name evidence="2" type="ORF">SMN809_LOCUS58341</name>
</gene>
<sequence length="35" mass="4044">MVVKSSEESQFGIKVYLSQPWNLIKSGYLVLTWIV</sequence>
<comment type="caution">
    <text evidence="2">The sequence shown here is derived from an EMBL/GenBank/DDBJ whole genome shotgun (WGS) entry which is preliminary data.</text>
</comment>
<accession>A0A8S3DRR1</accession>
<protein>
    <submittedName>
        <fullName evidence="2">Uncharacterized protein</fullName>
    </submittedName>
</protein>
<dbReference type="EMBL" id="CAJOBI010218357">
    <property type="protein sequence ID" value="CAF5035199.1"/>
    <property type="molecule type" value="Genomic_DNA"/>
</dbReference>
<name>A0A8S3DRR1_9BILA</name>
<dbReference type="EMBL" id="CAJOBI010214448">
    <property type="protein sequence ID" value="CAF5026157.1"/>
    <property type="molecule type" value="Genomic_DNA"/>
</dbReference>
<evidence type="ECO:0000313" key="3">
    <source>
        <dbReference type="Proteomes" id="UP000676336"/>
    </source>
</evidence>
<evidence type="ECO:0000313" key="1">
    <source>
        <dbReference type="EMBL" id="CAF5026157.1"/>
    </source>
</evidence>
<feature type="non-terminal residue" evidence="2">
    <location>
        <position position="35"/>
    </location>
</feature>
<organism evidence="2 3">
    <name type="scientific">Rotaria magnacalcarata</name>
    <dbReference type="NCBI Taxonomy" id="392030"/>
    <lineage>
        <taxon>Eukaryota</taxon>
        <taxon>Metazoa</taxon>
        <taxon>Spiralia</taxon>
        <taxon>Gnathifera</taxon>
        <taxon>Rotifera</taxon>
        <taxon>Eurotatoria</taxon>
        <taxon>Bdelloidea</taxon>
        <taxon>Philodinida</taxon>
        <taxon>Philodinidae</taxon>
        <taxon>Rotaria</taxon>
    </lineage>
</organism>
<proteinExistence type="predicted"/>
<dbReference type="AlphaFoldDB" id="A0A8S3DRR1"/>
<reference evidence="2" key="1">
    <citation type="submission" date="2021-02" db="EMBL/GenBank/DDBJ databases">
        <authorList>
            <person name="Nowell W R."/>
        </authorList>
    </citation>
    <scope>NUCLEOTIDE SEQUENCE</scope>
</reference>
<evidence type="ECO:0000313" key="2">
    <source>
        <dbReference type="EMBL" id="CAF5035199.1"/>
    </source>
</evidence>